<dbReference type="SMART" id="SM00644">
    <property type="entry name" value="Ami_2"/>
    <property type="match status" value="1"/>
</dbReference>
<dbReference type="InterPro" id="IPR002901">
    <property type="entry name" value="MGlyc_endo_b_GlcNAc-like_dom"/>
</dbReference>
<comment type="caution">
    <text evidence="7">The sequence shown here is derived from an EMBL/GenBank/DDBJ whole genome shotgun (WGS) entry which is preliminary data.</text>
</comment>
<dbReference type="RefSeq" id="WP_133582005.1">
    <property type="nucleotide sequence ID" value="NZ_SNYJ01000022.1"/>
</dbReference>
<evidence type="ECO:0000259" key="4">
    <source>
        <dbReference type="SMART" id="SM00047"/>
    </source>
</evidence>
<evidence type="ECO:0000259" key="5">
    <source>
        <dbReference type="SMART" id="SM00644"/>
    </source>
</evidence>
<dbReference type="Gene3D" id="1.10.530.10">
    <property type="match status" value="1"/>
</dbReference>
<dbReference type="SMART" id="SM00701">
    <property type="entry name" value="PGRP"/>
    <property type="match status" value="1"/>
</dbReference>
<dbReference type="Pfam" id="PF01832">
    <property type="entry name" value="Glucosaminidase"/>
    <property type="match status" value="1"/>
</dbReference>
<dbReference type="Gene3D" id="3.40.80.10">
    <property type="entry name" value="Peptidoglycan recognition protein-like"/>
    <property type="match status" value="1"/>
</dbReference>
<organism evidence="7 8">
    <name type="scientific">Aureibacillus halotolerans</name>
    <dbReference type="NCBI Taxonomy" id="1508390"/>
    <lineage>
        <taxon>Bacteria</taxon>
        <taxon>Bacillati</taxon>
        <taxon>Bacillota</taxon>
        <taxon>Bacilli</taxon>
        <taxon>Bacillales</taxon>
        <taxon>Bacillaceae</taxon>
        <taxon>Aureibacillus</taxon>
    </lineage>
</organism>
<evidence type="ECO:0000259" key="6">
    <source>
        <dbReference type="SMART" id="SM00701"/>
    </source>
</evidence>
<feature type="domain" description="Peptidoglycan recognition protein family" evidence="6">
    <location>
        <begin position="173"/>
        <end position="301"/>
    </location>
</feature>
<reference evidence="7 8" key="1">
    <citation type="submission" date="2019-03" db="EMBL/GenBank/DDBJ databases">
        <title>Genomic Encyclopedia of Type Strains, Phase IV (KMG-IV): sequencing the most valuable type-strain genomes for metagenomic binning, comparative biology and taxonomic classification.</title>
        <authorList>
            <person name="Goeker M."/>
        </authorList>
    </citation>
    <scope>NUCLEOTIDE SEQUENCE [LARGE SCALE GENOMIC DNA]</scope>
    <source>
        <strain evidence="7 8">DSM 28697</strain>
    </source>
</reference>
<accession>A0A4R6TQS0</accession>
<name>A0A4R6TQS0_9BACI</name>
<dbReference type="PRINTS" id="PR01002">
    <property type="entry name" value="FLGFLGJ"/>
</dbReference>
<dbReference type="PANTHER" id="PTHR33308:SF9">
    <property type="entry name" value="PEPTIDOGLYCAN HYDROLASE FLGJ"/>
    <property type="match status" value="1"/>
</dbReference>
<feature type="domain" description="Mannosyl-glycoprotein endo-beta-N-acetylglucosamidase-like" evidence="4">
    <location>
        <begin position="2"/>
        <end position="154"/>
    </location>
</feature>
<sequence length="427" mass="48115">MSFIEELAPYAIKHGRASNVLPSLIVAQGILESAWGESVLAVQANNLFGIKVGAGWEGEVHRKRTAEHKANGEVYYIYADFRAYPTLEGCVKDLCHKYTHGTGWESHNRYAAVIGERGYKRATAAVKAAGYATDVEYPTKLNRIIEQYDLTQYDGERDMMYKFERISNLTDARTTLPHHSWETYDNHGIASKKYIAIHHSLTKTGSAKAYAKYHVEYHGWPAIAYHFVIEQDGEIVWCHDPGILSYHVGDSNLQSLGICLTGDFRTQEPTAAQEASLRLLVTALKQDLPNYTDTLGHNELPGYSWKQCPCFDFRAVLDHKVLPINDISNKDGNEIEYWASILETESGTWAYKKLCAFFNVQGSKEINTNQFDYLKSLIEIGGGGARWAEQYIDGYLNVNQVQYLASLINSDNAGKKSWALSELPKYL</sequence>
<dbReference type="GO" id="GO:0008270">
    <property type="term" value="F:zinc ion binding"/>
    <property type="evidence" value="ECO:0007669"/>
    <property type="project" value="InterPro"/>
</dbReference>
<dbReference type="Pfam" id="PF01510">
    <property type="entry name" value="Amidase_2"/>
    <property type="match status" value="1"/>
</dbReference>
<dbReference type="PANTHER" id="PTHR33308">
    <property type="entry name" value="PEPTIDOGLYCAN HYDROLASE FLGJ"/>
    <property type="match status" value="1"/>
</dbReference>
<evidence type="ECO:0000256" key="3">
    <source>
        <dbReference type="ARBA" id="ARBA00032390"/>
    </source>
</evidence>
<dbReference type="InterPro" id="IPR036505">
    <property type="entry name" value="Amidase/PGRP_sf"/>
</dbReference>
<protein>
    <recommendedName>
        <fullName evidence="3">Autolysin</fullName>
    </recommendedName>
    <alternativeName>
        <fullName evidence="2">Cell wall hydrolase</fullName>
    </alternativeName>
</protein>
<dbReference type="GO" id="GO:0008745">
    <property type="term" value="F:N-acetylmuramoyl-L-alanine amidase activity"/>
    <property type="evidence" value="ECO:0007669"/>
    <property type="project" value="InterPro"/>
</dbReference>
<evidence type="ECO:0000313" key="8">
    <source>
        <dbReference type="Proteomes" id="UP000295632"/>
    </source>
</evidence>
<evidence type="ECO:0000313" key="7">
    <source>
        <dbReference type="EMBL" id="TDQ35301.1"/>
    </source>
</evidence>
<dbReference type="Gene3D" id="4.10.80.30">
    <property type="entry name" value="DNA polymerase, domain 6"/>
    <property type="match status" value="1"/>
</dbReference>
<dbReference type="InterPro" id="IPR051056">
    <property type="entry name" value="Glycosyl_Hydrolase_73"/>
</dbReference>
<dbReference type="Proteomes" id="UP000295632">
    <property type="component" value="Unassembled WGS sequence"/>
</dbReference>
<feature type="domain" description="N-acetylmuramoyl-L-alanine amidase" evidence="5">
    <location>
        <begin position="181"/>
        <end position="310"/>
    </location>
</feature>
<dbReference type="EMBL" id="SNYJ01000022">
    <property type="protein sequence ID" value="TDQ35301.1"/>
    <property type="molecule type" value="Genomic_DNA"/>
</dbReference>
<dbReference type="GO" id="GO:0009253">
    <property type="term" value="P:peptidoglycan catabolic process"/>
    <property type="evidence" value="ECO:0007669"/>
    <property type="project" value="InterPro"/>
</dbReference>
<keyword evidence="8" id="KW-1185">Reference proteome</keyword>
<dbReference type="InterPro" id="IPR002502">
    <property type="entry name" value="Amidase_domain"/>
</dbReference>
<dbReference type="SUPFAM" id="SSF55846">
    <property type="entry name" value="N-acetylmuramoyl-L-alanine amidase-like"/>
    <property type="match status" value="1"/>
</dbReference>
<dbReference type="GO" id="GO:0004040">
    <property type="term" value="F:amidase activity"/>
    <property type="evidence" value="ECO:0007669"/>
    <property type="project" value="InterPro"/>
</dbReference>
<dbReference type="OrthoDB" id="977752at2"/>
<evidence type="ECO:0000256" key="2">
    <source>
        <dbReference type="ARBA" id="ARBA00030881"/>
    </source>
</evidence>
<proteinExistence type="predicted"/>
<dbReference type="InterPro" id="IPR006619">
    <property type="entry name" value="PGRP_domain_met/bac"/>
</dbReference>
<gene>
    <name evidence="7" type="ORF">EV213_12288</name>
</gene>
<evidence type="ECO:0000256" key="1">
    <source>
        <dbReference type="ARBA" id="ARBA00022801"/>
    </source>
</evidence>
<dbReference type="CDD" id="cd06583">
    <property type="entry name" value="PGRP"/>
    <property type="match status" value="1"/>
</dbReference>
<keyword evidence="1 7" id="KW-0378">Hydrolase</keyword>
<dbReference type="AlphaFoldDB" id="A0A4R6TQS0"/>
<dbReference type="SMART" id="SM00047">
    <property type="entry name" value="LYZ2"/>
    <property type="match status" value="1"/>
</dbReference>